<accession>A0A9P3GVJ0</accession>
<dbReference type="EMBL" id="BPQB01000299">
    <property type="protein sequence ID" value="GJF01010.1"/>
    <property type="molecule type" value="Genomic_DNA"/>
</dbReference>
<reference evidence="1 2" key="1">
    <citation type="submission" date="2021-08" db="EMBL/GenBank/DDBJ databases">
        <title>Draft Genome Sequence of Phanerochaete sordida strain YK-624.</title>
        <authorList>
            <person name="Mori T."/>
            <person name="Dohra H."/>
            <person name="Suzuki T."/>
            <person name="Kawagishi H."/>
            <person name="Hirai H."/>
        </authorList>
    </citation>
    <scope>NUCLEOTIDE SEQUENCE [LARGE SCALE GENOMIC DNA]</scope>
    <source>
        <strain evidence="1 2">YK-624</strain>
    </source>
</reference>
<dbReference type="PANTHER" id="PTHR21301:SF10">
    <property type="entry name" value="REVERSE TRANSCRIPTASE DOMAIN-CONTAINING PROTEIN"/>
    <property type="match status" value="1"/>
</dbReference>
<evidence type="ECO:0000313" key="1">
    <source>
        <dbReference type="EMBL" id="GJF01010.1"/>
    </source>
</evidence>
<comment type="caution">
    <text evidence="1">The sequence shown here is derived from an EMBL/GenBank/DDBJ whole genome shotgun (WGS) entry which is preliminary data.</text>
</comment>
<evidence type="ECO:0000313" key="2">
    <source>
        <dbReference type="Proteomes" id="UP000703269"/>
    </source>
</evidence>
<protein>
    <recommendedName>
        <fullName evidence="3">Reverse transcriptase domain-containing protein</fullName>
    </recommendedName>
</protein>
<dbReference type="OrthoDB" id="3212410at2759"/>
<name>A0A9P3GVJ0_9APHY</name>
<feature type="non-terminal residue" evidence="1">
    <location>
        <position position="376"/>
    </location>
</feature>
<keyword evidence="2" id="KW-1185">Reference proteome</keyword>
<evidence type="ECO:0008006" key="3">
    <source>
        <dbReference type="Google" id="ProtNLM"/>
    </source>
</evidence>
<dbReference type="AlphaFoldDB" id="A0A9P3GVJ0"/>
<dbReference type="PANTHER" id="PTHR21301">
    <property type="entry name" value="REVERSE TRANSCRIPTASE"/>
    <property type="match status" value="1"/>
</dbReference>
<proteinExistence type="predicted"/>
<gene>
    <name evidence="1" type="ORF">PsYK624_173150</name>
</gene>
<dbReference type="Proteomes" id="UP000703269">
    <property type="component" value="Unassembled WGS sequence"/>
</dbReference>
<sequence length="376" mass="43470">MYSHPSEKLVRDAWWDFKERLRWRVWFYMPENDTGRDYDPDYALPKDRKLFHDAKAKPQRSIPDYVEIGLQHGDRYVEEFIRNVMPVVKATSRSLNLVWLDDLKDYLSAHNYIVTSTDKNLGVCVLQADWANQQTHKLWNDPLNYRPISALEADTLMKEKHKSVFLAAKLANELGQEDLAAFLKSKIRGDDWRESDSTLGEFYGIPKRQPHIIQGSKHLVEQLSNLNLDPHRKAWIVSGDIVAFYPNIPLDRCIAIVTQMWLASDEAKELDVKQVRLFRTCFNVANRGLIIKFGTEYAEQIRGLAMGIACSPDLAQLYGSYFENPILASPDMKQRFAYFGRYLDDVLGIVYASSAEEAMSFARKIEYEGVEVEWSV</sequence>
<organism evidence="1 2">
    <name type="scientific">Phanerochaete sordida</name>
    <dbReference type="NCBI Taxonomy" id="48140"/>
    <lineage>
        <taxon>Eukaryota</taxon>
        <taxon>Fungi</taxon>
        <taxon>Dikarya</taxon>
        <taxon>Basidiomycota</taxon>
        <taxon>Agaricomycotina</taxon>
        <taxon>Agaricomycetes</taxon>
        <taxon>Polyporales</taxon>
        <taxon>Phanerochaetaceae</taxon>
        <taxon>Phanerochaete</taxon>
    </lineage>
</organism>